<dbReference type="AlphaFoldDB" id="D6TWZ4"/>
<organism evidence="1 2">
    <name type="scientific">Ktedonobacter racemifer DSM 44963</name>
    <dbReference type="NCBI Taxonomy" id="485913"/>
    <lineage>
        <taxon>Bacteria</taxon>
        <taxon>Bacillati</taxon>
        <taxon>Chloroflexota</taxon>
        <taxon>Ktedonobacteria</taxon>
        <taxon>Ktedonobacterales</taxon>
        <taxon>Ktedonobacteraceae</taxon>
        <taxon>Ktedonobacter</taxon>
    </lineage>
</organism>
<sequence length="255" mass="29108">MHLFSSSLHTQVGTQEQSEERILEQYAERQALSAVRGANFTQCLALHQLPADLELVDPRGRSFLLHGKDLCNERTWNKFLASLPHPVNLLSLTQNAEPLARLYRTWLITKYTQRYRWLSTPAHIHWFEQVTALAVIRKVMEAKHHAWTYEQNEHAFADAWCATEMSNLMVLSAMTAEIAKAIHHIVKQPEQAKEMIEQLFDAQATHLRENPFHMRQPLPPLPPLPEGVALPQALLPRIAHHTEEAEASSSVSGKE</sequence>
<gene>
    <name evidence="1" type="ORF">Krac_5830</name>
</gene>
<dbReference type="STRING" id="485913.Krac_5830"/>
<accession>D6TWZ4</accession>
<dbReference type="EMBL" id="ADVG01000003">
    <property type="protein sequence ID" value="EFH84727.1"/>
    <property type="molecule type" value="Genomic_DNA"/>
</dbReference>
<evidence type="ECO:0000313" key="1">
    <source>
        <dbReference type="EMBL" id="EFH84727.1"/>
    </source>
</evidence>
<proteinExistence type="predicted"/>
<dbReference type="InParanoid" id="D6TWZ4"/>
<protein>
    <submittedName>
        <fullName evidence="1">Uncharacterized protein</fullName>
    </submittedName>
</protein>
<evidence type="ECO:0000313" key="2">
    <source>
        <dbReference type="Proteomes" id="UP000004508"/>
    </source>
</evidence>
<comment type="caution">
    <text evidence="1">The sequence shown here is derived from an EMBL/GenBank/DDBJ whole genome shotgun (WGS) entry which is preliminary data.</text>
</comment>
<name>D6TWZ4_KTERA</name>
<reference evidence="1 2" key="1">
    <citation type="journal article" date="2011" name="Stand. Genomic Sci.">
        <title>Non-contiguous finished genome sequence and contextual data of the filamentous soil bacterium Ktedonobacter racemifer type strain (SOSP1-21).</title>
        <authorList>
            <person name="Chang Y.J."/>
            <person name="Land M."/>
            <person name="Hauser L."/>
            <person name="Chertkov O."/>
            <person name="Del Rio T.G."/>
            <person name="Nolan M."/>
            <person name="Copeland A."/>
            <person name="Tice H."/>
            <person name="Cheng J.F."/>
            <person name="Lucas S."/>
            <person name="Han C."/>
            <person name="Goodwin L."/>
            <person name="Pitluck S."/>
            <person name="Ivanova N."/>
            <person name="Ovchinikova G."/>
            <person name="Pati A."/>
            <person name="Chen A."/>
            <person name="Palaniappan K."/>
            <person name="Mavromatis K."/>
            <person name="Liolios K."/>
            <person name="Brettin T."/>
            <person name="Fiebig A."/>
            <person name="Rohde M."/>
            <person name="Abt B."/>
            <person name="Goker M."/>
            <person name="Detter J.C."/>
            <person name="Woyke T."/>
            <person name="Bristow J."/>
            <person name="Eisen J.A."/>
            <person name="Markowitz V."/>
            <person name="Hugenholtz P."/>
            <person name="Kyrpides N.C."/>
            <person name="Klenk H.P."/>
            <person name="Lapidus A."/>
        </authorList>
    </citation>
    <scope>NUCLEOTIDE SEQUENCE [LARGE SCALE GENOMIC DNA]</scope>
    <source>
        <strain evidence="2">DSM 44963</strain>
    </source>
</reference>
<dbReference type="RefSeq" id="WP_007916473.1">
    <property type="nucleotide sequence ID" value="NZ_ADVG01000003.1"/>
</dbReference>
<keyword evidence="2" id="KW-1185">Reference proteome</keyword>
<dbReference type="Proteomes" id="UP000004508">
    <property type="component" value="Unassembled WGS sequence"/>
</dbReference>